<organism evidence="2 3">
    <name type="scientific">Friedmanniomyces endolithicus</name>
    <dbReference type="NCBI Taxonomy" id="329885"/>
    <lineage>
        <taxon>Eukaryota</taxon>
        <taxon>Fungi</taxon>
        <taxon>Dikarya</taxon>
        <taxon>Ascomycota</taxon>
        <taxon>Pezizomycotina</taxon>
        <taxon>Dothideomycetes</taxon>
        <taxon>Dothideomycetidae</taxon>
        <taxon>Mycosphaerellales</taxon>
        <taxon>Teratosphaeriaceae</taxon>
        <taxon>Friedmanniomyces</taxon>
    </lineage>
</organism>
<comment type="caution">
    <text evidence="2">The sequence shown here is derived from an EMBL/GenBank/DDBJ whole genome shotgun (WGS) entry which is preliminary data.</text>
</comment>
<evidence type="ECO:0000256" key="1">
    <source>
        <dbReference type="SAM" id="MobiDB-lite"/>
    </source>
</evidence>
<dbReference type="STRING" id="329885.A0A4U0UMM6"/>
<feature type="compositionally biased region" description="Pro residues" evidence="1">
    <location>
        <begin position="29"/>
        <end position="54"/>
    </location>
</feature>
<dbReference type="OrthoDB" id="3644322at2759"/>
<evidence type="ECO:0000313" key="3">
    <source>
        <dbReference type="Proteomes" id="UP000310066"/>
    </source>
</evidence>
<feature type="compositionally biased region" description="Basic and acidic residues" evidence="1">
    <location>
        <begin position="454"/>
        <end position="466"/>
    </location>
</feature>
<feature type="compositionally biased region" description="Basic residues" evidence="1">
    <location>
        <begin position="588"/>
        <end position="598"/>
    </location>
</feature>
<name>A0A4U0UMM6_9PEZI</name>
<dbReference type="Proteomes" id="UP000310066">
    <property type="component" value="Unassembled WGS sequence"/>
</dbReference>
<feature type="compositionally biased region" description="Basic and acidic residues" evidence="1">
    <location>
        <begin position="341"/>
        <end position="351"/>
    </location>
</feature>
<feature type="region of interest" description="Disordered" evidence="1">
    <location>
        <begin position="424"/>
        <end position="467"/>
    </location>
</feature>
<feature type="region of interest" description="Disordered" evidence="1">
    <location>
        <begin position="571"/>
        <end position="619"/>
    </location>
</feature>
<accession>A0A4U0UMM6</accession>
<evidence type="ECO:0000313" key="2">
    <source>
        <dbReference type="EMBL" id="TKA36482.1"/>
    </source>
</evidence>
<feature type="region of interest" description="Disordered" evidence="1">
    <location>
        <begin position="335"/>
        <end position="381"/>
    </location>
</feature>
<protein>
    <submittedName>
        <fullName evidence="2">Uncharacterized protein</fullName>
    </submittedName>
</protein>
<feature type="region of interest" description="Disordered" evidence="1">
    <location>
        <begin position="1"/>
        <end position="59"/>
    </location>
</feature>
<feature type="region of interest" description="Disordered" evidence="1">
    <location>
        <begin position="264"/>
        <end position="283"/>
    </location>
</feature>
<proteinExistence type="predicted"/>
<dbReference type="EMBL" id="NAJP01000059">
    <property type="protein sequence ID" value="TKA36482.1"/>
    <property type="molecule type" value="Genomic_DNA"/>
</dbReference>
<reference evidence="2 3" key="1">
    <citation type="submission" date="2017-03" db="EMBL/GenBank/DDBJ databases">
        <title>Genomes of endolithic fungi from Antarctica.</title>
        <authorList>
            <person name="Coleine C."/>
            <person name="Masonjones S."/>
            <person name="Stajich J.E."/>
        </authorList>
    </citation>
    <scope>NUCLEOTIDE SEQUENCE [LARGE SCALE GENOMIC DNA]</scope>
    <source>
        <strain evidence="2 3">CCFEE 5311</strain>
    </source>
</reference>
<gene>
    <name evidence="2" type="ORF">B0A54_13483</name>
</gene>
<sequence length="619" mass="67085">MNRDGAETVTAAPFTGHRHSHPGAVLSYGPPPPPPPPPAPAPPPPAPAPLPQPPSHAVDPTAVNNYATLAPTLAMHNFIHHFTQHFQAYPPALIAFRNLGANYTTGSLSTEQFYVGMYQLLYRTQATELMAEFGQFRPTHWRDEDLGWYHRAIEGRFDEELAAQARTREWGDAVARQQQQLQMMVSNPPPGAMERRDVGAGLAIGTSLALFGTGQRGLGMEASRRRLVVRLKVGSASLRALAQTGSMMSKARQGGGMGRVFAEPPTSEPRGVPETDNGGKLIPLSMLTPPASVLNRRVPPPLSQSVLASMQKKVPVNGFRASGGMTVPSNRALETVTEEQQGEHEAEAADRVDEDGPQNEDGAVGQLEPVDGQPKMGSPAPLSELESYFAATHGEENVYEDESTEAIAATLRDRQAQSDEIATNNAAEPAQLDGTADHDESQSSPDSCPPALHPESHTHAADHEHIGPIYPTRRAILARTEKPYIHLACGQGYPHPQDVSGHHKTCSAVRGRSKKASDYVEWNAHESCRIGYPELKYTKVVEGYVVLERESVEKIERAVESGLAFLRAQREEGEVGEEVVGAEVEKRVGRKGPGKRRGKGEGPTRPPPPKRQYVRAGPD</sequence>
<dbReference type="AlphaFoldDB" id="A0A4U0UMM6"/>